<dbReference type="Proteomes" id="UP000478052">
    <property type="component" value="Unassembled WGS sequence"/>
</dbReference>
<gene>
    <name evidence="1" type="ORF">FWK35_00018020</name>
</gene>
<comment type="caution">
    <text evidence="1">The sequence shown here is derived from an EMBL/GenBank/DDBJ whole genome shotgun (WGS) entry which is preliminary data.</text>
</comment>
<evidence type="ECO:0000313" key="2">
    <source>
        <dbReference type="Proteomes" id="UP000478052"/>
    </source>
</evidence>
<name>A0A6G0YYS9_APHCR</name>
<dbReference type="EMBL" id="VUJU01001959">
    <property type="protein sequence ID" value="KAF0763130.1"/>
    <property type="molecule type" value="Genomic_DNA"/>
</dbReference>
<evidence type="ECO:0000313" key="1">
    <source>
        <dbReference type="EMBL" id="KAF0763130.1"/>
    </source>
</evidence>
<accession>A0A6G0YYS9</accession>
<keyword evidence="2" id="KW-1185">Reference proteome</keyword>
<sequence length="51" mass="6066">MIHMVPNVQLSSTHLSVFFFFLTFEVQILTKIRQNHEYLQITKGIIHTNFC</sequence>
<dbReference type="AlphaFoldDB" id="A0A6G0YYS9"/>
<reference evidence="1 2" key="1">
    <citation type="submission" date="2019-08" db="EMBL/GenBank/DDBJ databases">
        <title>Whole genome of Aphis craccivora.</title>
        <authorList>
            <person name="Voronova N.V."/>
            <person name="Shulinski R.S."/>
            <person name="Bandarenka Y.V."/>
            <person name="Zhorov D.G."/>
            <person name="Warner D."/>
        </authorList>
    </citation>
    <scope>NUCLEOTIDE SEQUENCE [LARGE SCALE GENOMIC DNA]</scope>
    <source>
        <strain evidence="1">180601</strain>
        <tissue evidence="1">Whole Body</tissue>
    </source>
</reference>
<organism evidence="1 2">
    <name type="scientific">Aphis craccivora</name>
    <name type="common">Cowpea aphid</name>
    <dbReference type="NCBI Taxonomy" id="307492"/>
    <lineage>
        <taxon>Eukaryota</taxon>
        <taxon>Metazoa</taxon>
        <taxon>Ecdysozoa</taxon>
        <taxon>Arthropoda</taxon>
        <taxon>Hexapoda</taxon>
        <taxon>Insecta</taxon>
        <taxon>Pterygota</taxon>
        <taxon>Neoptera</taxon>
        <taxon>Paraneoptera</taxon>
        <taxon>Hemiptera</taxon>
        <taxon>Sternorrhyncha</taxon>
        <taxon>Aphidomorpha</taxon>
        <taxon>Aphidoidea</taxon>
        <taxon>Aphididae</taxon>
        <taxon>Aphidini</taxon>
        <taxon>Aphis</taxon>
        <taxon>Aphis</taxon>
    </lineage>
</organism>
<protein>
    <submittedName>
        <fullName evidence="1">Uncharacterized protein</fullName>
    </submittedName>
</protein>
<proteinExistence type="predicted"/>
<feature type="non-terminal residue" evidence="1">
    <location>
        <position position="51"/>
    </location>
</feature>